<evidence type="ECO:0000256" key="5">
    <source>
        <dbReference type="SAM" id="MobiDB-lite"/>
    </source>
</evidence>
<gene>
    <name evidence="7" type="ORF">BG844_00865</name>
</gene>
<dbReference type="PANTHER" id="PTHR43775">
    <property type="entry name" value="FATTY ACID SYNTHASE"/>
    <property type="match status" value="1"/>
</dbReference>
<dbReference type="InterPro" id="IPR014031">
    <property type="entry name" value="Ketoacyl_synth_C"/>
</dbReference>
<proteinExistence type="inferred from homology"/>
<evidence type="ECO:0000256" key="2">
    <source>
        <dbReference type="ARBA" id="ARBA00022553"/>
    </source>
</evidence>
<dbReference type="PROSITE" id="PS00606">
    <property type="entry name" value="KS3_1"/>
    <property type="match status" value="1"/>
</dbReference>
<dbReference type="InterPro" id="IPR050091">
    <property type="entry name" value="PKS_NRPS_Biosynth_Enz"/>
</dbReference>
<dbReference type="Pfam" id="PF02801">
    <property type="entry name" value="Ketoacyl-synt_C"/>
    <property type="match status" value="1"/>
</dbReference>
<dbReference type="EMBL" id="MEIA01000005">
    <property type="protein sequence ID" value="OJF16062.1"/>
    <property type="molecule type" value="Genomic_DNA"/>
</dbReference>
<feature type="domain" description="Ketosynthase family 3 (KS3)" evidence="6">
    <location>
        <begin position="28"/>
        <end position="451"/>
    </location>
</feature>
<feature type="region of interest" description="Disordered" evidence="5">
    <location>
        <begin position="453"/>
        <end position="479"/>
    </location>
</feature>
<keyword evidence="1" id="KW-0596">Phosphopantetheine</keyword>
<evidence type="ECO:0000313" key="8">
    <source>
        <dbReference type="Proteomes" id="UP000182486"/>
    </source>
</evidence>
<dbReference type="GO" id="GO:0004312">
    <property type="term" value="F:fatty acid synthase activity"/>
    <property type="evidence" value="ECO:0007669"/>
    <property type="project" value="TreeGrafter"/>
</dbReference>
<keyword evidence="8" id="KW-1185">Reference proteome</keyword>
<dbReference type="Pfam" id="PF00109">
    <property type="entry name" value="ketoacyl-synt"/>
    <property type="match status" value="1"/>
</dbReference>
<keyword evidence="2" id="KW-0597">Phosphoprotein</keyword>
<dbReference type="Pfam" id="PF16197">
    <property type="entry name" value="KAsynt_C_assoc"/>
    <property type="match status" value="1"/>
</dbReference>
<keyword evidence="3 4" id="KW-0808">Transferase</keyword>
<accession>A0A1K0GU92</accession>
<evidence type="ECO:0000256" key="1">
    <source>
        <dbReference type="ARBA" id="ARBA00022450"/>
    </source>
</evidence>
<dbReference type="PANTHER" id="PTHR43775:SF37">
    <property type="entry name" value="SI:DKEY-61P9.11"/>
    <property type="match status" value="1"/>
</dbReference>
<dbReference type="InterPro" id="IPR014030">
    <property type="entry name" value="Ketoacyl_synth_N"/>
</dbReference>
<evidence type="ECO:0000313" key="7">
    <source>
        <dbReference type="EMBL" id="OJF16062.1"/>
    </source>
</evidence>
<dbReference type="InterPro" id="IPR020841">
    <property type="entry name" value="PKS_Beta-ketoAc_synthase_dom"/>
</dbReference>
<dbReference type="SUPFAM" id="SSF53901">
    <property type="entry name" value="Thiolase-like"/>
    <property type="match status" value="1"/>
</dbReference>
<dbReference type="InterPro" id="IPR032821">
    <property type="entry name" value="PKS_assoc"/>
</dbReference>
<name>A0A1K0GU92_9ACTN</name>
<dbReference type="Proteomes" id="UP000182486">
    <property type="component" value="Unassembled WGS sequence"/>
</dbReference>
<reference evidence="7 8" key="1">
    <citation type="submission" date="2016-09" db="EMBL/GenBank/DDBJ databases">
        <title>Couchioplanes caeruleus draft genome sequence.</title>
        <authorList>
            <person name="Sheehan J."/>
            <person name="Caffrey P."/>
        </authorList>
    </citation>
    <scope>NUCLEOTIDE SEQUENCE [LARGE SCALE GENOMIC DNA]</scope>
    <source>
        <strain evidence="7 8">DSM 43634</strain>
    </source>
</reference>
<dbReference type="AlphaFoldDB" id="A0A1K0GU92"/>
<feature type="compositionally biased region" description="Low complexity" evidence="5">
    <location>
        <begin position="453"/>
        <end position="470"/>
    </location>
</feature>
<evidence type="ECO:0000259" key="6">
    <source>
        <dbReference type="PROSITE" id="PS52004"/>
    </source>
</evidence>
<dbReference type="Gene3D" id="3.40.47.10">
    <property type="match status" value="1"/>
</dbReference>
<comment type="similarity">
    <text evidence="4">Belongs to the thiolase-like superfamily. Beta-ketoacyl-ACP synthases family.</text>
</comment>
<dbReference type="RefSeq" id="WP_071802764.1">
    <property type="nucleotide sequence ID" value="NZ_MEIA01000005.1"/>
</dbReference>
<evidence type="ECO:0000256" key="4">
    <source>
        <dbReference type="RuleBase" id="RU003694"/>
    </source>
</evidence>
<dbReference type="CDD" id="cd00833">
    <property type="entry name" value="PKS"/>
    <property type="match status" value="1"/>
</dbReference>
<sequence length="479" mass="50722">MKDYIEFLNSLSREQLVLTAARQHAQENQGIAVVGMACRFPGGINDPGAFWAALCDERVVPAEPREAPPRWNPAAQDLSPFAGLLARGVHVEGVDLFEPERFGIDEEEARYLDPQQRLLLTCAQQALTDAGIGDTSGRRVGVYTGVSTVEFPFAHLRNGIGPDELSPYMGTGNALSATAARIATGLRLNGPVLTVDTACSSALTAVHLAVPALRRGECDIAVVGACHLQLAPFTSVVFDRAGMLSPTGRSRPFAKDADGHVRGEGCGVLVLKRLKDVTPDEPGPYAVIRGTALWQQGDRVAMTATPVAAQRRVMADALRAARVDPLDVRYVEAQANGSKLGGVIEAESTAAAYGREKPGAPPLYLGSCKANLGYLETASGAASLMKVALALSHGEIPAQPGFDLPDPDIAWDRLSIGVPRKRMPWPESARRVAGVSSFGFTGTNAHVLMEAATGAPPRSGSSSGPVAGRRLWPETHVWS</sequence>
<dbReference type="PROSITE" id="PS52004">
    <property type="entry name" value="KS3_2"/>
    <property type="match status" value="1"/>
</dbReference>
<dbReference type="SMART" id="SM00825">
    <property type="entry name" value="PKS_KS"/>
    <property type="match status" value="1"/>
</dbReference>
<dbReference type="InterPro" id="IPR016039">
    <property type="entry name" value="Thiolase-like"/>
</dbReference>
<dbReference type="InterPro" id="IPR018201">
    <property type="entry name" value="Ketoacyl_synth_AS"/>
</dbReference>
<protein>
    <submittedName>
        <fullName evidence="7">Ketosynthase</fullName>
    </submittedName>
</protein>
<dbReference type="GO" id="GO:0004315">
    <property type="term" value="F:3-oxoacyl-[acyl-carrier-protein] synthase activity"/>
    <property type="evidence" value="ECO:0007669"/>
    <property type="project" value="InterPro"/>
</dbReference>
<dbReference type="GO" id="GO:0006633">
    <property type="term" value="P:fatty acid biosynthetic process"/>
    <property type="evidence" value="ECO:0007669"/>
    <property type="project" value="InterPro"/>
</dbReference>
<evidence type="ECO:0000256" key="3">
    <source>
        <dbReference type="ARBA" id="ARBA00022679"/>
    </source>
</evidence>
<organism evidence="7 8">
    <name type="scientific">Couchioplanes caeruleus subsp. caeruleus</name>
    <dbReference type="NCBI Taxonomy" id="56427"/>
    <lineage>
        <taxon>Bacteria</taxon>
        <taxon>Bacillati</taxon>
        <taxon>Actinomycetota</taxon>
        <taxon>Actinomycetes</taxon>
        <taxon>Micromonosporales</taxon>
        <taxon>Micromonosporaceae</taxon>
        <taxon>Couchioplanes</taxon>
    </lineage>
</organism>
<comment type="caution">
    <text evidence="7">The sequence shown here is derived from an EMBL/GenBank/DDBJ whole genome shotgun (WGS) entry which is preliminary data.</text>
</comment>